<evidence type="ECO:0000259" key="1">
    <source>
        <dbReference type="Pfam" id="PF12172"/>
    </source>
</evidence>
<dbReference type="Pfam" id="PF12172">
    <property type="entry name" value="zf-ChsH2"/>
    <property type="match status" value="1"/>
</dbReference>
<proteinExistence type="predicted"/>
<dbReference type="RefSeq" id="WP_242332820.1">
    <property type="nucleotide sequence ID" value="NZ_CP071872.1"/>
</dbReference>
<name>A0ABY3WP44_9ACTN</name>
<protein>
    <submittedName>
        <fullName evidence="2">Benzoylsuccinyl-CoA thiolase</fullName>
    </submittedName>
</protein>
<dbReference type="PANTHER" id="PTHR34075">
    <property type="entry name" value="BLR3430 PROTEIN"/>
    <property type="match status" value="1"/>
</dbReference>
<accession>A0ABY3WP44</accession>
<evidence type="ECO:0000313" key="2">
    <source>
        <dbReference type="EMBL" id="UNM13900.1"/>
    </source>
</evidence>
<sequence>MARTRTPVVAGWFTEGAEEREFRLLGTRCTACSVVYFPREDAYCRNPGCAGGGELAEAALSERGHVWSYTDGRYRPPAPYVSDPDAEWEPYTLVAVELEEERMVVLGQAAPGVTVADLAVGMEVEVVPGILDEDAGTTWTTWHWRPVGGAR</sequence>
<evidence type="ECO:0000313" key="3">
    <source>
        <dbReference type="Proteomes" id="UP000828924"/>
    </source>
</evidence>
<dbReference type="SUPFAM" id="SSF50249">
    <property type="entry name" value="Nucleic acid-binding proteins"/>
    <property type="match status" value="1"/>
</dbReference>
<keyword evidence="3" id="KW-1185">Reference proteome</keyword>
<organism evidence="2 3">
    <name type="scientific">Streptomyces formicae</name>
    <dbReference type="NCBI Taxonomy" id="1616117"/>
    <lineage>
        <taxon>Bacteria</taxon>
        <taxon>Bacillati</taxon>
        <taxon>Actinomycetota</taxon>
        <taxon>Actinomycetes</taxon>
        <taxon>Kitasatosporales</taxon>
        <taxon>Streptomycetaceae</taxon>
        <taxon>Streptomyces</taxon>
    </lineage>
</organism>
<reference evidence="2 3" key="1">
    <citation type="submission" date="2021-03" db="EMBL/GenBank/DDBJ databases">
        <title>Complete genome of Streptomyces formicae strain 1H-GS9 (DSM 100524).</title>
        <authorList>
            <person name="Atanasov K.E."/>
            <person name="Altabella T."/>
            <person name="Ferrer A."/>
        </authorList>
    </citation>
    <scope>NUCLEOTIDE SEQUENCE [LARGE SCALE GENOMIC DNA]</scope>
    <source>
        <strain evidence="2 3">1H-GS9</strain>
    </source>
</reference>
<dbReference type="PANTHER" id="PTHR34075:SF5">
    <property type="entry name" value="BLR3430 PROTEIN"/>
    <property type="match status" value="1"/>
</dbReference>
<dbReference type="InterPro" id="IPR012340">
    <property type="entry name" value="NA-bd_OB-fold"/>
</dbReference>
<gene>
    <name evidence="2" type="ORF">J4032_22715</name>
</gene>
<dbReference type="EMBL" id="CP071872">
    <property type="protein sequence ID" value="UNM13900.1"/>
    <property type="molecule type" value="Genomic_DNA"/>
</dbReference>
<dbReference type="InterPro" id="IPR052513">
    <property type="entry name" value="Thioester_dehydratase-like"/>
</dbReference>
<feature type="domain" description="ChsH2 rubredoxin-like zinc ribbon" evidence="1">
    <location>
        <begin position="20"/>
        <end position="55"/>
    </location>
</feature>
<dbReference type="InterPro" id="IPR022002">
    <property type="entry name" value="ChsH2_Znr"/>
</dbReference>
<dbReference type="Proteomes" id="UP000828924">
    <property type="component" value="Chromosome"/>
</dbReference>